<comment type="caution">
    <text evidence="4">The sequence shown here is derived from an EMBL/GenBank/DDBJ whole genome shotgun (WGS) entry which is preliminary data.</text>
</comment>
<keyword evidence="1" id="KW-1134">Transmembrane beta strand</keyword>
<dbReference type="EMBL" id="JAPOHD010000069">
    <property type="protein sequence ID" value="MCY1723492.1"/>
    <property type="molecule type" value="Genomic_DNA"/>
</dbReference>
<dbReference type="Proteomes" id="UP001145087">
    <property type="component" value="Unassembled WGS sequence"/>
</dbReference>
<comment type="similarity">
    <text evidence="1">Belongs to the TonB-dependent receptor family.</text>
</comment>
<dbReference type="SUPFAM" id="SSF56935">
    <property type="entry name" value="Porins"/>
    <property type="match status" value="1"/>
</dbReference>
<proteinExistence type="inferred from homology"/>
<keyword evidence="1" id="KW-0813">Transport</keyword>
<name>A0A9X3J8W8_9BACT</name>
<dbReference type="RefSeq" id="WP_343335818.1">
    <property type="nucleotide sequence ID" value="NZ_JAPOHD010000069.1"/>
</dbReference>
<feature type="transmembrane region" description="Helical" evidence="2">
    <location>
        <begin position="7"/>
        <end position="25"/>
    </location>
</feature>
<dbReference type="SUPFAM" id="SSF49464">
    <property type="entry name" value="Carboxypeptidase regulatory domain-like"/>
    <property type="match status" value="1"/>
</dbReference>
<gene>
    <name evidence="4" type="ORF">OU798_24285</name>
</gene>
<keyword evidence="2" id="KW-1133">Transmembrane helix</keyword>
<keyword evidence="1 2" id="KW-0812">Transmembrane</keyword>
<sequence length="1025" mass="114978">MIINKYIKYIAINIVLMLICVNLYAQGNSVSDMLVVNEYGQPISGAVLVSEFGNNQYVTSTDGSYQIVVNDGSTFVTVRAIGFLDARIPIEQINKKEKIALQFDAHEMGGVVNMGYNSFSRESLTGSVSSVSGAELDKSPTNILSETLAGRLPGLTTISNLAEFTFSGYNNTSKAIRGVSTVNGTKPLIILDGVVCPTQYYEFISPKEIENVSVLKDASAIAIYGIEGANGAIVITTKEGYNGKKKVEAYADFSFQEMTKRPSFVNSARYAELRNEAGERDGLGSYSQFTQDEINQFRAGDDMGYPDNNWYNMSVKDIVMRQRVGVNVSGGSEKFKYFSRVDFINQGQSLITEDEPERDYSPNPRVNVVNLRSNMDIKFNEYVSGFMRLAGSVKREKLTGAGLNWDAYSQIFNLPSTMYGPLSPEIEDNPEMSNQVVTVDGVDKPIYGLLNRSGYVELIETNAIAQAGLNIDLSFLTKGLSASGSIAYQTYMRNQTNTTQDFQRVIRGNDYSVLDNFTKYKTWENTPLTYSKGSTFFYNFNIMGNLAYERRFGDHSIDAIARTYYLVQEKENTGSSNSILPYKRQNFGVSALYGFKDRYFLKGDIAYSGSEQFHEDYRYITTPAISAAWIASKEDFFDVDFISLLKFRASYGITANDQIGGARLLYLDNIRSSGKELEKGNPKLSAEKIEKLNFGVDLGLFNMFTLGFEYFTDNVDNMLINSSYTIPEYQGVPLGYYPKLNAGVMENKGYELSLGFNKQFSQDLSAYANFSFINARNKVIDIGESPYSDDYAYIYRTEGYHVGQLWGYMVDMSNGNGMFNSVEELASSGLTYAFGTPRVGDLIYQDLNNDQVIDEKDHAPMGYSRLPEQEYSLNGGVNWKNLELSYLFHGVRNTSQFISGVGAYENGSQGQYNDIHLNAWTPERYAAGENITYPALSMSPSTNHVNSDYFLMDRSFLRLRNVELAYSLPIDISSKSSSERIRISFNVQNLFTIDNMRSENIDPEIGRMDTFQPYRVYNIGLNLNF</sequence>
<feature type="domain" description="TonB-dependent receptor plug" evidence="3">
    <location>
        <begin position="122"/>
        <end position="232"/>
    </location>
</feature>
<accession>A0A9X3J8W8</accession>
<comment type="subcellular location">
    <subcellularLocation>
        <location evidence="1">Cell outer membrane</location>
        <topology evidence="1">Multi-pass membrane protein</topology>
    </subcellularLocation>
</comment>
<dbReference type="InterPro" id="IPR012910">
    <property type="entry name" value="Plug_dom"/>
</dbReference>
<dbReference type="InterPro" id="IPR037066">
    <property type="entry name" value="Plug_dom_sf"/>
</dbReference>
<evidence type="ECO:0000256" key="1">
    <source>
        <dbReference type="PROSITE-ProRule" id="PRU01360"/>
    </source>
</evidence>
<dbReference type="InterPro" id="IPR008969">
    <property type="entry name" value="CarboxyPept-like_regulatory"/>
</dbReference>
<evidence type="ECO:0000313" key="5">
    <source>
        <dbReference type="Proteomes" id="UP001145087"/>
    </source>
</evidence>
<protein>
    <submittedName>
        <fullName evidence="4">SusC/RagA family TonB-linked outer membrane protein</fullName>
    </submittedName>
</protein>
<evidence type="ECO:0000313" key="4">
    <source>
        <dbReference type="EMBL" id="MCY1723492.1"/>
    </source>
</evidence>
<evidence type="ECO:0000256" key="2">
    <source>
        <dbReference type="SAM" id="Phobius"/>
    </source>
</evidence>
<organism evidence="4 5">
    <name type="scientific">Draconibacterium aestuarii</name>
    <dbReference type="NCBI Taxonomy" id="2998507"/>
    <lineage>
        <taxon>Bacteria</taxon>
        <taxon>Pseudomonadati</taxon>
        <taxon>Bacteroidota</taxon>
        <taxon>Bacteroidia</taxon>
        <taxon>Marinilabiliales</taxon>
        <taxon>Prolixibacteraceae</taxon>
        <taxon>Draconibacterium</taxon>
    </lineage>
</organism>
<dbReference type="InterPro" id="IPR039426">
    <property type="entry name" value="TonB-dep_rcpt-like"/>
</dbReference>
<evidence type="ECO:0000259" key="3">
    <source>
        <dbReference type="Pfam" id="PF07715"/>
    </source>
</evidence>
<dbReference type="Gene3D" id="2.170.130.10">
    <property type="entry name" value="TonB-dependent receptor, plug domain"/>
    <property type="match status" value="1"/>
</dbReference>
<dbReference type="NCBIfam" id="TIGR04057">
    <property type="entry name" value="SusC_RagA_signa"/>
    <property type="match status" value="1"/>
</dbReference>
<dbReference type="NCBIfam" id="TIGR04056">
    <property type="entry name" value="OMP_RagA_SusC"/>
    <property type="match status" value="1"/>
</dbReference>
<dbReference type="InterPro" id="IPR023996">
    <property type="entry name" value="TonB-dep_OMP_SusC/RagA"/>
</dbReference>
<dbReference type="Pfam" id="PF07715">
    <property type="entry name" value="Plug"/>
    <property type="match status" value="1"/>
</dbReference>
<dbReference type="InterPro" id="IPR023997">
    <property type="entry name" value="TonB-dep_OMP_SusC/RagA_CS"/>
</dbReference>
<dbReference type="PROSITE" id="PS52016">
    <property type="entry name" value="TONB_DEPENDENT_REC_3"/>
    <property type="match status" value="1"/>
</dbReference>
<dbReference type="AlphaFoldDB" id="A0A9X3J8W8"/>
<keyword evidence="5" id="KW-1185">Reference proteome</keyword>
<keyword evidence="1" id="KW-0998">Cell outer membrane</keyword>
<keyword evidence="1 2" id="KW-0472">Membrane</keyword>
<dbReference type="GO" id="GO:0009279">
    <property type="term" value="C:cell outer membrane"/>
    <property type="evidence" value="ECO:0007669"/>
    <property type="project" value="UniProtKB-SubCell"/>
</dbReference>
<reference evidence="4" key="1">
    <citation type="submission" date="2022-11" db="EMBL/GenBank/DDBJ databases">
        <title>Marilongibacter aestuarii gen. nov., sp. nov., isolated from tidal flat sediment.</title>
        <authorList>
            <person name="Jiayan W."/>
        </authorList>
    </citation>
    <scope>NUCLEOTIDE SEQUENCE</scope>
    <source>
        <strain evidence="4">Z1-6</strain>
    </source>
</reference>